<evidence type="ECO:0000256" key="1">
    <source>
        <dbReference type="SAM" id="MobiDB-lite"/>
    </source>
</evidence>
<feature type="compositionally biased region" description="Polar residues" evidence="1">
    <location>
        <begin position="14"/>
        <end position="24"/>
    </location>
</feature>
<organism evidence="2">
    <name type="scientific">Mesocestoides corti</name>
    <name type="common">Flatworm</name>
    <dbReference type="NCBI Taxonomy" id="53468"/>
    <lineage>
        <taxon>Eukaryota</taxon>
        <taxon>Metazoa</taxon>
        <taxon>Spiralia</taxon>
        <taxon>Lophotrochozoa</taxon>
        <taxon>Platyhelminthes</taxon>
        <taxon>Cestoda</taxon>
        <taxon>Eucestoda</taxon>
        <taxon>Cyclophyllidea</taxon>
        <taxon>Mesocestoididae</taxon>
        <taxon>Mesocestoides</taxon>
    </lineage>
</organism>
<feature type="region of interest" description="Disordered" evidence="1">
    <location>
        <begin position="1"/>
        <end position="27"/>
    </location>
</feature>
<dbReference type="AlphaFoldDB" id="A0A5K3FCX2"/>
<dbReference type="WBParaSite" id="MCU_006415-RB">
    <property type="protein sequence ID" value="MCU_006415-RB"/>
    <property type="gene ID" value="MCU_006415"/>
</dbReference>
<protein>
    <submittedName>
        <fullName evidence="2">Alternative protein</fullName>
    </submittedName>
</protein>
<name>A0A5K3FCX2_MESCO</name>
<sequence>MMQMHGMSIMKNPQMGTGQSSSLPHRNFAPHCRQGMRRCEPVSVTSLTPLLWLTCVSIRSVLYRELQKNCNGK</sequence>
<accession>A0A5K3FCX2</accession>
<evidence type="ECO:0000313" key="2">
    <source>
        <dbReference type="WBParaSite" id="MCU_006415-RB"/>
    </source>
</evidence>
<proteinExistence type="predicted"/>
<reference evidence="2" key="1">
    <citation type="submission" date="2019-11" db="UniProtKB">
        <authorList>
            <consortium name="WormBaseParasite"/>
        </authorList>
    </citation>
    <scope>IDENTIFICATION</scope>
</reference>